<keyword evidence="1" id="KW-0812">Transmembrane</keyword>
<sequence length="164" mass="17921">MKSEVAHAVADIEIMQYIINSATGVQTLQLFHQPILNASDPKVVEIQGDYSSLTVISTFSSAATLAVDATEVPHNLSSYCRALCQYISLVLATIAIIAGLYSLLKHFTTEGFNLFETNRVGALVWIGRPLLLVRTPFELQLIGNTTVLATTQTGFMQFVTKVLE</sequence>
<keyword evidence="3" id="KW-1185">Reference proteome</keyword>
<organism evidence="2 3">
    <name type="scientific">Thraustotheca clavata</name>
    <dbReference type="NCBI Taxonomy" id="74557"/>
    <lineage>
        <taxon>Eukaryota</taxon>
        <taxon>Sar</taxon>
        <taxon>Stramenopiles</taxon>
        <taxon>Oomycota</taxon>
        <taxon>Saprolegniomycetes</taxon>
        <taxon>Saprolegniales</taxon>
        <taxon>Achlyaceae</taxon>
        <taxon>Thraustotheca</taxon>
    </lineage>
</organism>
<keyword evidence="1" id="KW-1133">Transmembrane helix</keyword>
<feature type="transmembrane region" description="Helical" evidence="1">
    <location>
        <begin position="86"/>
        <end position="104"/>
    </location>
</feature>
<evidence type="ECO:0008006" key="4">
    <source>
        <dbReference type="Google" id="ProtNLM"/>
    </source>
</evidence>
<dbReference type="AlphaFoldDB" id="A0A1W0AB59"/>
<evidence type="ECO:0000313" key="3">
    <source>
        <dbReference type="Proteomes" id="UP000243217"/>
    </source>
</evidence>
<evidence type="ECO:0000256" key="1">
    <source>
        <dbReference type="SAM" id="Phobius"/>
    </source>
</evidence>
<evidence type="ECO:0000313" key="2">
    <source>
        <dbReference type="EMBL" id="OQS07409.1"/>
    </source>
</evidence>
<dbReference type="OrthoDB" id="10641901at2759"/>
<name>A0A1W0AB59_9STRA</name>
<dbReference type="Proteomes" id="UP000243217">
    <property type="component" value="Unassembled WGS sequence"/>
</dbReference>
<keyword evidence="1" id="KW-0472">Membrane</keyword>
<proteinExistence type="predicted"/>
<dbReference type="EMBL" id="JNBS01000241">
    <property type="protein sequence ID" value="OQS07409.1"/>
    <property type="molecule type" value="Genomic_DNA"/>
</dbReference>
<protein>
    <recommendedName>
        <fullName evidence="4">Transmembrane protein</fullName>
    </recommendedName>
</protein>
<comment type="caution">
    <text evidence="2">The sequence shown here is derived from an EMBL/GenBank/DDBJ whole genome shotgun (WGS) entry which is preliminary data.</text>
</comment>
<gene>
    <name evidence="2" type="ORF">THRCLA_00578</name>
</gene>
<accession>A0A1W0AB59</accession>
<reference evidence="2 3" key="1">
    <citation type="journal article" date="2014" name="Genome Biol. Evol.">
        <title>The secreted proteins of Achlya hypogyna and Thraustotheca clavata identify the ancestral oomycete secretome and reveal gene acquisitions by horizontal gene transfer.</title>
        <authorList>
            <person name="Misner I."/>
            <person name="Blouin N."/>
            <person name="Leonard G."/>
            <person name="Richards T.A."/>
            <person name="Lane C.E."/>
        </authorList>
    </citation>
    <scope>NUCLEOTIDE SEQUENCE [LARGE SCALE GENOMIC DNA]</scope>
    <source>
        <strain evidence="2 3">ATCC 34112</strain>
    </source>
</reference>